<keyword evidence="2" id="KW-1185">Reference proteome</keyword>
<dbReference type="Gene3D" id="1.10.30.50">
    <property type="match status" value="1"/>
</dbReference>
<evidence type="ECO:0000313" key="1">
    <source>
        <dbReference type="EMBL" id="QQP91225.1"/>
    </source>
</evidence>
<gene>
    <name evidence="1" type="ORF">IGS68_08470</name>
</gene>
<dbReference type="EMBL" id="CP067420">
    <property type="protein sequence ID" value="QQP91225.1"/>
    <property type="molecule type" value="Genomic_DNA"/>
</dbReference>
<evidence type="ECO:0000313" key="2">
    <source>
        <dbReference type="Proteomes" id="UP000595197"/>
    </source>
</evidence>
<dbReference type="RefSeq" id="WP_201078916.1">
    <property type="nucleotide sequence ID" value="NZ_CP067420.1"/>
</dbReference>
<protein>
    <recommendedName>
        <fullName evidence="3">HNH endonuclease</fullName>
    </recommendedName>
</protein>
<dbReference type="Proteomes" id="UP000595197">
    <property type="component" value="Chromosome"/>
</dbReference>
<evidence type="ECO:0008006" key="3">
    <source>
        <dbReference type="Google" id="ProtNLM"/>
    </source>
</evidence>
<proteinExistence type="predicted"/>
<organism evidence="1 2">
    <name type="scientific">Skermanella cutis</name>
    <dbReference type="NCBI Taxonomy" id="2775420"/>
    <lineage>
        <taxon>Bacteria</taxon>
        <taxon>Pseudomonadati</taxon>
        <taxon>Pseudomonadota</taxon>
        <taxon>Alphaproteobacteria</taxon>
        <taxon>Rhodospirillales</taxon>
        <taxon>Azospirillaceae</taxon>
        <taxon>Skermanella</taxon>
    </lineage>
</organism>
<name>A0ABX7BA12_9PROT</name>
<reference evidence="1" key="1">
    <citation type="submission" date="2021-02" db="EMBL/GenBank/DDBJ databases">
        <title>Skermanella TT6 skin isolate.</title>
        <authorList>
            <person name="Lee K."/>
            <person name="Ganzorig M."/>
        </authorList>
    </citation>
    <scope>NUCLEOTIDE SEQUENCE</scope>
    <source>
        <strain evidence="1">TT6</strain>
    </source>
</reference>
<dbReference type="InterPro" id="IPR003615">
    <property type="entry name" value="HNH_nuc"/>
</dbReference>
<accession>A0ABX7BA12</accession>
<dbReference type="CDD" id="cd00085">
    <property type="entry name" value="HNHc"/>
    <property type="match status" value="1"/>
</dbReference>
<sequence>MVDDEALRDMTVRLGFNNVIDAFHNIGGELGVRFFIDERRESKGIRLTDDFRRLAADRQAGDLVEEVEARWRLVETAWELGVAVPLVSYDPDWLDFGADLRGRRVTVTSARGALNGYQKGRCFYCFGSISILPGSIELADIDHFIPHVLGAWLPGNINGVWNLVLACRGCNRGGMGKSDRVPSARLLDRIHARNEFLIGSHHPLRETLIAQTGPTKCGRASFLRLVHMEAMTLRVADWYPVHKAMAAF</sequence>